<evidence type="ECO:0000256" key="3">
    <source>
        <dbReference type="ARBA" id="ARBA00038493"/>
    </source>
</evidence>
<comment type="similarity">
    <text evidence="3">Belongs to the peptidase C56 family. HSP31-like subfamily.</text>
</comment>
<dbReference type="Gene3D" id="3.40.50.880">
    <property type="match status" value="1"/>
</dbReference>
<reference evidence="5 6" key="1">
    <citation type="submission" date="2019-07" db="EMBL/GenBank/DDBJ databases">
        <title>Whole genome shotgun sequence of Empedobacter brevis NBRC 14943.</title>
        <authorList>
            <person name="Hosoyama A."/>
            <person name="Uohara A."/>
            <person name="Ohji S."/>
            <person name="Ichikawa N."/>
        </authorList>
    </citation>
    <scope>NUCLEOTIDE SEQUENCE [LARGE SCALE GENOMIC DNA]</scope>
    <source>
        <strain evidence="5 6">NBRC 14943</strain>
    </source>
</reference>
<dbReference type="InterPro" id="IPR029062">
    <property type="entry name" value="Class_I_gatase-like"/>
</dbReference>
<keyword evidence="1" id="KW-0346">Stress response</keyword>
<dbReference type="GeneID" id="84650701"/>
<dbReference type="SUPFAM" id="SSF52317">
    <property type="entry name" value="Class I glutamine amidotransferase-like"/>
    <property type="match status" value="1"/>
</dbReference>
<dbReference type="OrthoDB" id="9792284at2"/>
<keyword evidence="6" id="KW-1185">Reference proteome</keyword>
<accession>A0A511NG75</accession>
<dbReference type="PANTHER" id="PTHR48094:SF11">
    <property type="entry name" value="GLUTATHIONE-INDEPENDENT GLYOXALASE HSP31-RELATED"/>
    <property type="match status" value="1"/>
</dbReference>
<dbReference type="GO" id="GO:0019243">
    <property type="term" value="P:methylglyoxal catabolic process to D-lactate via S-lactoyl-glutathione"/>
    <property type="evidence" value="ECO:0007669"/>
    <property type="project" value="TreeGrafter"/>
</dbReference>
<organism evidence="5 6">
    <name type="scientific">Empedobacter brevis NBRC 14943 = ATCC 43319</name>
    <dbReference type="NCBI Taxonomy" id="1218108"/>
    <lineage>
        <taxon>Bacteria</taxon>
        <taxon>Pseudomonadati</taxon>
        <taxon>Bacteroidota</taxon>
        <taxon>Flavobacteriia</taxon>
        <taxon>Flavobacteriales</taxon>
        <taxon>Weeksellaceae</taxon>
        <taxon>Empedobacter</taxon>
    </lineage>
</organism>
<name>A0A511NG75_9FLAO</name>
<dbReference type="EMBL" id="BJXC01000006">
    <property type="protein sequence ID" value="GEM51498.1"/>
    <property type="molecule type" value="Genomic_DNA"/>
</dbReference>
<dbReference type="Proteomes" id="UP000321245">
    <property type="component" value="Unassembled WGS sequence"/>
</dbReference>
<dbReference type="RefSeq" id="WP_019976061.1">
    <property type="nucleotide sequence ID" value="NZ_BJXC01000006.1"/>
</dbReference>
<keyword evidence="2" id="KW-0456">Lyase</keyword>
<dbReference type="GO" id="GO:0019172">
    <property type="term" value="F:glyoxalase III activity"/>
    <property type="evidence" value="ECO:0007669"/>
    <property type="project" value="TreeGrafter"/>
</dbReference>
<dbReference type="GO" id="GO:0005737">
    <property type="term" value="C:cytoplasm"/>
    <property type="evidence" value="ECO:0007669"/>
    <property type="project" value="TreeGrafter"/>
</dbReference>
<dbReference type="PANTHER" id="PTHR48094">
    <property type="entry name" value="PROTEIN/NUCLEIC ACID DEGLYCASE DJ-1-RELATED"/>
    <property type="match status" value="1"/>
</dbReference>
<evidence type="ECO:0000313" key="6">
    <source>
        <dbReference type="Proteomes" id="UP000321245"/>
    </source>
</evidence>
<sequence length="230" mass="25806">MKKALLIVTNVSMYASGKLETGLWLSELTHIYHSLKENAWEINIATPNGGKVPIDPESLKPLVLDKISKDYYENADFMKELNTSSSLENVKNKTFDLVYLAGGHATMYDFPNNETLQNIITNHYESGRKVAAICHGVSGLLNVKLSNGNYLIEGKNITGFNWFEETIARRKREVPFNLEAEINLRKANLKKACIPMTSNVVIHKNLITGQNPFSSKEMAKVVIGEFSKQI</sequence>
<comment type="caution">
    <text evidence="5">The sequence shown here is derived from an EMBL/GenBank/DDBJ whole genome shotgun (WGS) entry which is preliminary data.</text>
</comment>
<dbReference type="Pfam" id="PF01965">
    <property type="entry name" value="DJ-1_PfpI"/>
    <property type="match status" value="1"/>
</dbReference>
<dbReference type="InterPro" id="IPR002818">
    <property type="entry name" value="DJ-1/PfpI"/>
</dbReference>
<evidence type="ECO:0000256" key="2">
    <source>
        <dbReference type="ARBA" id="ARBA00023239"/>
    </source>
</evidence>
<evidence type="ECO:0000256" key="1">
    <source>
        <dbReference type="ARBA" id="ARBA00023016"/>
    </source>
</evidence>
<dbReference type="STRING" id="1218108.GCA_000382425_02586"/>
<dbReference type="AlphaFoldDB" id="A0A511NG75"/>
<dbReference type="InterPro" id="IPR050325">
    <property type="entry name" value="Prot/Nucl_acid_deglycase"/>
</dbReference>
<gene>
    <name evidence="5" type="ORF">EB1_12880</name>
</gene>
<dbReference type="CDD" id="cd03141">
    <property type="entry name" value="GATase1_Hsp31_like"/>
    <property type="match status" value="1"/>
</dbReference>
<evidence type="ECO:0000313" key="5">
    <source>
        <dbReference type="EMBL" id="GEM51498.1"/>
    </source>
</evidence>
<proteinExistence type="inferred from homology"/>
<evidence type="ECO:0000259" key="4">
    <source>
        <dbReference type="Pfam" id="PF01965"/>
    </source>
</evidence>
<protein>
    <submittedName>
        <fullName evidence="5">Thiazole biosynthesis protein ThiJ</fullName>
    </submittedName>
</protein>
<feature type="domain" description="DJ-1/PfpI" evidence="4">
    <location>
        <begin position="26"/>
        <end position="223"/>
    </location>
</feature>